<evidence type="ECO:0000313" key="1">
    <source>
        <dbReference type="EMBL" id="RZB39665.1"/>
    </source>
</evidence>
<gene>
    <name evidence="1" type="ORF">BDFB_015048</name>
</gene>
<dbReference type="EMBL" id="QDEB01126388">
    <property type="protein sequence ID" value="RZB39665.1"/>
    <property type="molecule type" value="Genomic_DNA"/>
</dbReference>
<keyword evidence="2" id="KW-1185">Reference proteome</keyword>
<name>A0A482V8U0_ASBVE</name>
<dbReference type="InterPro" id="IPR036397">
    <property type="entry name" value="RNaseH_sf"/>
</dbReference>
<accession>A0A482V8U0</accession>
<proteinExistence type="predicted"/>
<sequence length="54" mass="6463">MTPLDFFLWGVLKERVYSRPILNREHLGNRIVEECADIMPETLDRDKTIIFKKN</sequence>
<dbReference type="GO" id="GO:0003676">
    <property type="term" value="F:nucleic acid binding"/>
    <property type="evidence" value="ECO:0007669"/>
    <property type="project" value="InterPro"/>
</dbReference>
<dbReference type="Gene3D" id="3.30.420.10">
    <property type="entry name" value="Ribonuclease H-like superfamily/Ribonuclease H"/>
    <property type="match status" value="1"/>
</dbReference>
<dbReference type="Proteomes" id="UP000292052">
    <property type="component" value="Unassembled WGS sequence"/>
</dbReference>
<evidence type="ECO:0000313" key="2">
    <source>
        <dbReference type="Proteomes" id="UP000292052"/>
    </source>
</evidence>
<reference evidence="1 2" key="1">
    <citation type="submission" date="2017-03" db="EMBL/GenBank/DDBJ databases">
        <title>Genome of the blue death feigning beetle - Asbolus verrucosus.</title>
        <authorList>
            <person name="Rider S.D."/>
        </authorList>
    </citation>
    <scope>NUCLEOTIDE SEQUENCE [LARGE SCALE GENOMIC DNA]</scope>
    <source>
        <strain evidence="1">Butters</strain>
        <tissue evidence="1">Head and leg muscle</tissue>
    </source>
</reference>
<organism evidence="1 2">
    <name type="scientific">Asbolus verrucosus</name>
    <name type="common">Desert ironclad beetle</name>
    <dbReference type="NCBI Taxonomy" id="1661398"/>
    <lineage>
        <taxon>Eukaryota</taxon>
        <taxon>Metazoa</taxon>
        <taxon>Ecdysozoa</taxon>
        <taxon>Arthropoda</taxon>
        <taxon>Hexapoda</taxon>
        <taxon>Insecta</taxon>
        <taxon>Pterygota</taxon>
        <taxon>Neoptera</taxon>
        <taxon>Endopterygota</taxon>
        <taxon>Coleoptera</taxon>
        <taxon>Polyphaga</taxon>
        <taxon>Cucujiformia</taxon>
        <taxon>Tenebrionidae</taxon>
        <taxon>Pimeliinae</taxon>
        <taxon>Asbolus</taxon>
    </lineage>
</organism>
<dbReference type="AlphaFoldDB" id="A0A482V8U0"/>
<dbReference type="OrthoDB" id="6766291at2759"/>
<comment type="caution">
    <text evidence="1">The sequence shown here is derived from an EMBL/GenBank/DDBJ whole genome shotgun (WGS) entry which is preliminary data.</text>
</comment>
<protein>
    <submittedName>
        <fullName evidence="1">Uncharacterized protein</fullName>
    </submittedName>
</protein>